<dbReference type="KEGG" id="bnn:FOA43_003011"/>
<dbReference type="SMART" id="SM00167">
    <property type="entry name" value="VPS9"/>
    <property type="match status" value="1"/>
</dbReference>
<protein>
    <recommendedName>
        <fullName evidence="2">VPS9 domain-containing protein</fullName>
    </recommendedName>
</protein>
<dbReference type="InterPro" id="IPR003123">
    <property type="entry name" value="VPS9"/>
</dbReference>
<dbReference type="InterPro" id="IPR037191">
    <property type="entry name" value="VPS9_dom_sf"/>
</dbReference>
<evidence type="ECO:0000313" key="4">
    <source>
        <dbReference type="Proteomes" id="UP000662931"/>
    </source>
</evidence>
<gene>
    <name evidence="3" type="ORF">FOA43_003011</name>
</gene>
<feature type="region of interest" description="Disordered" evidence="1">
    <location>
        <begin position="563"/>
        <end position="587"/>
    </location>
</feature>
<dbReference type="Proteomes" id="UP000662931">
    <property type="component" value="Chromosome 3"/>
</dbReference>
<evidence type="ECO:0000313" key="3">
    <source>
        <dbReference type="EMBL" id="QPG75654.1"/>
    </source>
</evidence>
<name>A0A875S9A8_EENNA</name>
<feature type="region of interest" description="Disordered" evidence="1">
    <location>
        <begin position="32"/>
        <end position="53"/>
    </location>
</feature>
<sequence>MFHTPPTKQTWPVETAINNSYNSEGTEVVVDSANKTESEPSSITAANTQPTSPSILEDAFEMPEESSLPLELLKEYEAFLKYLKEPRFARPLATCEIADLFHRFYRKFSAKAHSFVYDSGVKQPVELPEYDTPRDYACYIYNVLAERMVCDKFYSSIMFPSKGISIDDYVRKLNDSLAVKLACLHSLNIKFSHLDIDLPEDEEKFFVDDIHKIILPIFELFSSERSPTLKAKYLYKIHITISTIIQHMETGKNPNFAMNTDIYLPVLIYTIIQLEDLRTHSLVSQLNFMKQFTDEYIYQLDDETYRDERGKLLYVLTNFEACISYLASVTLDDLHIEPPGDETDQQVLDILTKPMVIENIEEETRKYKQAHSVPRSRSSSYFPSSFQQSTPLSESIYHADQGLRNISRSVDASLKSIMGKVPWIAINSSSPKDGDTLDNALRQQLEENLAFQESQKTLIEDHHISPISSSSISTGSNSLKHHSNLSLSSIGSKTGIPAITTAPSLPPERLLSRLTNSVGSAVKNFLPASASSSNISLGVQSESQQRSKVRSRAASLMSGSFFSGSPQRISRSSSLQQIGNEGDKQGGGIFNTLENALETVKNRSRGNSVVEPPKQFNKTFEQMSIEELKEMFEGYQSLTNKTI</sequence>
<accession>A0A875S9A8</accession>
<keyword evidence="4" id="KW-1185">Reference proteome</keyword>
<evidence type="ECO:0000259" key="2">
    <source>
        <dbReference type="PROSITE" id="PS51205"/>
    </source>
</evidence>
<dbReference type="PROSITE" id="PS51205">
    <property type="entry name" value="VPS9"/>
    <property type="match status" value="1"/>
</dbReference>
<dbReference type="SUPFAM" id="SSF109993">
    <property type="entry name" value="VPS9 domain"/>
    <property type="match status" value="1"/>
</dbReference>
<dbReference type="Gene3D" id="1.20.1050.80">
    <property type="entry name" value="VPS9 domain"/>
    <property type="match status" value="1"/>
</dbReference>
<proteinExistence type="predicted"/>
<feature type="compositionally biased region" description="Polar residues" evidence="1">
    <location>
        <begin position="33"/>
        <end position="53"/>
    </location>
</feature>
<evidence type="ECO:0000256" key="1">
    <source>
        <dbReference type="SAM" id="MobiDB-lite"/>
    </source>
</evidence>
<dbReference type="GeneID" id="62196412"/>
<dbReference type="EMBL" id="CP064814">
    <property type="protein sequence ID" value="QPG75654.1"/>
    <property type="molecule type" value="Genomic_DNA"/>
</dbReference>
<feature type="domain" description="VPS9" evidence="2">
    <location>
        <begin position="171"/>
        <end position="335"/>
    </location>
</feature>
<dbReference type="Pfam" id="PF02204">
    <property type="entry name" value="VPS9"/>
    <property type="match status" value="1"/>
</dbReference>
<organism evidence="3 4">
    <name type="scientific">Eeniella nana</name>
    <name type="common">Yeast</name>
    <name type="synonym">Brettanomyces nanus</name>
    <dbReference type="NCBI Taxonomy" id="13502"/>
    <lineage>
        <taxon>Eukaryota</taxon>
        <taxon>Fungi</taxon>
        <taxon>Dikarya</taxon>
        <taxon>Ascomycota</taxon>
        <taxon>Saccharomycotina</taxon>
        <taxon>Pichiomycetes</taxon>
        <taxon>Pichiales</taxon>
        <taxon>Pichiaceae</taxon>
        <taxon>Brettanomyces</taxon>
    </lineage>
</organism>
<dbReference type="OrthoDB" id="10264848at2759"/>
<dbReference type="RefSeq" id="XP_038779219.1">
    <property type="nucleotide sequence ID" value="XM_038923291.1"/>
</dbReference>
<dbReference type="AlphaFoldDB" id="A0A875S9A8"/>
<feature type="compositionally biased region" description="Low complexity" evidence="1">
    <location>
        <begin position="563"/>
        <end position="579"/>
    </location>
</feature>
<reference evidence="3" key="1">
    <citation type="submission" date="2020-10" db="EMBL/GenBank/DDBJ databases">
        <authorList>
            <person name="Roach M.J.R."/>
        </authorList>
    </citation>
    <scope>NUCLEOTIDE SEQUENCE</scope>
    <source>
        <strain evidence="3">CBS 1945</strain>
    </source>
</reference>